<sequence>MEKLLNTYVLPAGGLEEVARHFQMSDLTLPFWGYRKKMPMYQIVRLEGEGNYTRFHFNDGSELMVSLTLKKMETRLPAGLFVRLHKKNIVNLMYLEDIQYDQQQMTVGLANGDQVDVSRRKANQFIKQVQDFQQEIRSLNGIPLVASA</sequence>
<protein>
    <recommendedName>
        <fullName evidence="1">HTH LytTR-type domain-containing protein</fullName>
    </recommendedName>
</protein>
<dbReference type="Proteomes" id="UP001500936">
    <property type="component" value="Unassembled WGS sequence"/>
</dbReference>
<reference evidence="3" key="1">
    <citation type="journal article" date="2019" name="Int. J. Syst. Evol. Microbiol.">
        <title>The Global Catalogue of Microorganisms (GCM) 10K type strain sequencing project: providing services to taxonomists for standard genome sequencing and annotation.</title>
        <authorList>
            <consortium name="The Broad Institute Genomics Platform"/>
            <consortium name="The Broad Institute Genome Sequencing Center for Infectious Disease"/>
            <person name="Wu L."/>
            <person name="Ma J."/>
        </authorList>
    </citation>
    <scope>NUCLEOTIDE SEQUENCE [LARGE SCALE GENOMIC DNA]</scope>
    <source>
        <strain evidence="3">JCM 17925</strain>
    </source>
</reference>
<dbReference type="PANTHER" id="PTHR37299">
    <property type="entry name" value="TRANSCRIPTIONAL REGULATOR-RELATED"/>
    <property type="match status" value="1"/>
</dbReference>
<comment type="caution">
    <text evidence="2">The sequence shown here is derived from an EMBL/GenBank/DDBJ whole genome shotgun (WGS) entry which is preliminary data.</text>
</comment>
<dbReference type="Gene3D" id="2.40.50.1020">
    <property type="entry name" value="LytTr DNA-binding domain"/>
    <property type="match status" value="1"/>
</dbReference>
<dbReference type="RefSeq" id="WP_345267332.1">
    <property type="nucleotide sequence ID" value="NZ_BAABHB010000004.1"/>
</dbReference>
<dbReference type="SMART" id="SM00850">
    <property type="entry name" value="LytTR"/>
    <property type="match status" value="1"/>
</dbReference>
<dbReference type="PANTHER" id="PTHR37299:SF1">
    <property type="entry name" value="STAGE 0 SPORULATION PROTEIN A HOMOLOG"/>
    <property type="match status" value="1"/>
</dbReference>
<gene>
    <name evidence="2" type="ORF">GCM10023187_23880</name>
</gene>
<name>A0ABP8KFA7_9BACT</name>
<evidence type="ECO:0000313" key="3">
    <source>
        <dbReference type="Proteomes" id="UP001500936"/>
    </source>
</evidence>
<dbReference type="EMBL" id="BAABHB010000004">
    <property type="protein sequence ID" value="GAA4405478.1"/>
    <property type="molecule type" value="Genomic_DNA"/>
</dbReference>
<dbReference type="Pfam" id="PF04397">
    <property type="entry name" value="LytTR"/>
    <property type="match status" value="1"/>
</dbReference>
<dbReference type="InterPro" id="IPR007492">
    <property type="entry name" value="LytTR_DNA-bd_dom"/>
</dbReference>
<keyword evidence="3" id="KW-1185">Reference proteome</keyword>
<dbReference type="PROSITE" id="PS50930">
    <property type="entry name" value="HTH_LYTTR"/>
    <property type="match status" value="1"/>
</dbReference>
<organism evidence="2 3">
    <name type="scientific">Nibrella viscosa</name>
    <dbReference type="NCBI Taxonomy" id="1084524"/>
    <lineage>
        <taxon>Bacteria</taxon>
        <taxon>Pseudomonadati</taxon>
        <taxon>Bacteroidota</taxon>
        <taxon>Cytophagia</taxon>
        <taxon>Cytophagales</taxon>
        <taxon>Spirosomataceae</taxon>
        <taxon>Nibrella</taxon>
    </lineage>
</organism>
<proteinExistence type="predicted"/>
<evidence type="ECO:0000259" key="1">
    <source>
        <dbReference type="PROSITE" id="PS50930"/>
    </source>
</evidence>
<accession>A0ABP8KFA7</accession>
<dbReference type="InterPro" id="IPR046947">
    <property type="entry name" value="LytR-like"/>
</dbReference>
<evidence type="ECO:0000313" key="2">
    <source>
        <dbReference type="EMBL" id="GAA4405478.1"/>
    </source>
</evidence>
<feature type="domain" description="HTH LytTR-type" evidence="1">
    <location>
        <begin position="37"/>
        <end position="131"/>
    </location>
</feature>